<dbReference type="Proteomes" id="UP000277999">
    <property type="component" value="Unassembled WGS sequence"/>
</dbReference>
<feature type="transmembrane region" description="Helical" evidence="1">
    <location>
        <begin position="58"/>
        <end position="74"/>
    </location>
</feature>
<feature type="transmembrane region" description="Helical" evidence="1">
    <location>
        <begin position="6"/>
        <end position="24"/>
    </location>
</feature>
<keyword evidence="1" id="KW-1133">Transmembrane helix</keyword>
<gene>
    <name evidence="2" type="ORF">D9O40_06730</name>
</gene>
<evidence type="ECO:0000313" key="3">
    <source>
        <dbReference type="Proteomes" id="UP000277999"/>
    </source>
</evidence>
<organism evidence="2 3">
    <name type="scientific">Clostridium autoethanogenum</name>
    <dbReference type="NCBI Taxonomy" id="84023"/>
    <lineage>
        <taxon>Bacteria</taxon>
        <taxon>Bacillati</taxon>
        <taxon>Bacillota</taxon>
        <taxon>Clostridia</taxon>
        <taxon>Eubacteriales</taxon>
        <taxon>Clostridiaceae</taxon>
        <taxon>Clostridium</taxon>
    </lineage>
</organism>
<proteinExistence type="predicted"/>
<protein>
    <submittedName>
        <fullName evidence="2">Uncharacterized protein</fullName>
    </submittedName>
</protein>
<sequence>MEILILIIGFILGMIIFGILNNIFDIYYFGFKGIASTFMGCWFAGNIIAFLFGKVAKWLILICIIIWIISKASGGKKTTSAK</sequence>
<dbReference type="RefSeq" id="WP_122058482.1">
    <property type="nucleotide sequence ID" value="NZ_RFAQ01000014.1"/>
</dbReference>
<comment type="caution">
    <text evidence="2">The sequence shown here is derived from an EMBL/GenBank/DDBJ whole genome shotgun (WGS) entry which is preliminary data.</text>
</comment>
<dbReference type="AlphaFoldDB" id="A0A3M0SVJ0"/>
<dbReference type="EMBL" id="RFAQ01000014">
    <property type="protein sequence ID" value="RMD02326.1"/>
    <property type="molecule type" value="Genomic_DNA"/>
</dbReference>
<keyword evidence="1" id="KW-0472">Membrane</keyword>
<evidence type="ECO:0000256" key="1">
    <source>
        <dbReference type="SAM" id="Phobius"/>
    </source>
</evidence>
<name>A0A3M0SVJ0_9CLOT</name>
<keyword evidence="1" id="KW-0812">Transmembrane</keyword>
<evidence type="ECO:0000313" key="2">
    <source>
        <dbReference type="EMBL" id="RMD02326.1"/>
    </source>
</evidence>
<reference evidence="2 3" key="1">
    <citation type="submission" date="2018-10" db="EMBL/GenBank/DDBJ databases">
        <title>Genome-centric metagenomics revealed C2 chemical producing, CO utilizing Clostridium with novel acetogenic gene cluster.</title>
        <authorList>
            <person name="Kang H."/>
            <person name="Park B."/>
            <person name="Choi I.G."/>
            <person name="Chang I.S."/>
        </authorList>
    </citation>
    <scope>NUCLEOTIDE SEQUENCE [LARGE SCALE GENOMIC DNA]</scope>
    <source>
        <strain evidence="2 3">H21-9</strain>
    </source>
</reference>
<accession>A0A3M0SVJ0</accession>